<organism evidence="7 8">
    <name type="scientific">Aquimonas voraii</name>
    <dbReference type="NCBI Taxonomy" id="265719"/>
    <lineage>
        <taxon>Bacteria</taxon>
        <taxon>Pseudomonadati</taxon>
        <taxon>Pseudomonadota</taxon>
        <taxon>Gammaproteobacteria</taxon>
        <taxon>Lysobacterales</taxon>
        <taxon>Lysobacteraceae</taxon>
        <taxon>Aquimonas</taxon>
    </lineage>
</organism>
<sequence length="169" mass="18631">MSTNLPETVDAARMLSGRRCFEGSLPISMLPRFAEALERADGEVAYALEFGRDAVGVEFLEIRAQCAPWLTCQRTLEPYQHPLDVLQRLGLIRKESDEAGLPEGYEPLLLPEDRQLHPRDLIEDELILALPLVPARPDAELPPQLAGAAEAEPEAKPNPFAALAALKKN</sequence>
<dbReference type="OrthoDB" id="9786771at2"/>
<evidence type="ECO:0000256" key="3">
    <source>
        <dbReference type="ARBA" id="ARBA00015716"/>
    </source>
</evidence>
<dbReference type="InterPro" id="IPR003772">
    <property type="entry name" value="YceD"/>
</dbReference>
<gene>
    <name evidence="7" type="ORF">SAMN04488509_10164</name>
</gene>
<reference evidence="7 8" key="1">
    <citation type="submission" date="2016-10" db="EMBL/GenBank/DDBJ databases">
        <authorList>
            <person name="de Groot N.N."/>
        </authorList>
    </citation>
    <scope>NUCLEOTIDE SEQUENCE [LARGE SCALE GENOMIC DNA]</scope>
    <source>
        <strain evidence="7 8">DSM 16957</strain>
    </source>
</reference>
<evidence type="ECO:0000313" key="7">
    <source>
        <dbReference type="EMBL" id="SDD07307.1"/>
    </source>
</evidence>
<proteinExistence type="inferred from homology"/>
<protein>
    <recommendedName>
        <fullName evidence="3">Large ribosomal RNA subunit accumulation protein YceD</fullName>
    </recommendedName>
    <alternativeName>
        <fullName evidence="5">23S rRNA accumulation protein YceD</fullName>
    </alternativeName>
</protein>
<dbReference type="RefSeq" id="WP_091237504.1">
    <property type="nucleotide sequence ID" value="NZ_FNAG01000001.1"/>
</dbReference>
<name>A0A1G6RTJ6_9GAMM</name>
<accession>A0A1G6RTJ6</accession>
<evidence type="ECO:0000256" key="2">
    <source>
        <dbReference type="ARBA" id="ARBA00010740"/>
    </source>
</evidence>
<dbReference type="GO" id="GO:0005829">
    <property type="term" value="C:cytosol"/>
    <property type="evidence" value="ECO:0007669"/>
    <property type="project" value="TreeGrafter"/>
</dbReference>
<dbReference type="GO" id="GO:0042254">
    <property type="term" value="P:ribosome biogenesis"/>
    <property type="evidence" value="ECO:0007669"/>
    <property type="project" value="UniProtKB-KW"/>
</dbReference>
<evidence type="ECO:0000256" key="6">
    <source>
        <dbReference type="SAM" id="MobiDB-lite"/>
    </source>
</evidence>
<dbReference type="Pfam" id="PF02620">
    <property type="entry name" value="YceD"/>
    <property type="match status" value="1"/>
</dbReference>
<evidence type="ECO:0000256" key="4">
    <source>
        <dbReference type="ARBA" id="ARBA00022517"/>
    </source>
</evidence>
<dbReference type="Proteomes" id="UP000199603">
    <property type="component" value="Unassembled WGS sequence"/>
</dbReference>
<feature type="compositionally biased region" description="Low complexity" evidence="6">
    <location>
        <begin position="141"/>
        <end position="150"/>
    </location>
</feature>
<evidence type="ECO:0000313" key="8">
    <source>
        <dbReference type="Proteomes" id="UP000199603"/>
    </source>
</evidence>
<feature type="region of interest" description="Disordered" evidence="6">
    <location>
        <begin position="139"/>
        <end position="169"/>
    </location>
</feature>
<dbReference type="STRING" id="265719.SAMN04488509_10164"/>
<dbReference type="PANTHER" id="PTHR38099:SF1">
    <property type="entry name" value="LARGE RIBOSOMAL RNA SUBUNIT ACCUMULATION PROTEIN YCED"/>
    <property type="match status" value="1"/>
</dbReference>
<evidence type="ECO:0000256" key="5">
    <source>
        <dbReference type="ARBA" id="ARBA00031841"/>
    </source>
</evidence>
<dbReference type="AlphaFoldDB" id="A0A1G6RTJ6"/>
<dbReference type="InterPro" id="IPR039255">
    <property type="entry name" value="YceD_bac"/>
</dbReference>
<comment type="function">
    <text evidence="1">Plays a role in synthesis, processing and/or stability of 23S rRNA.</text>
</comment>
<dbReference type="EMBL" id="FNAG01000001">
    <property type="protein sequence ID" value="SDD07307.1"/>
    <property type="molecule type" value="Genomic_DNA"/>
</dbReference>
<keyword evidence="8" id="KW-1185">Reference proteome</keyword>
<keyword evidence="4" id="KW-0690">Ribosome biogenesis</keyword>
<comment type="similarity">
    <text evidence="2">Belongs to the DUF177 domain family.</text>
</comment>
<dbReference type="PANTHER" id="PTHR38099">
    <property type="entry name" value="LARGE RIBOSOMAL RNA SUBUNIT ACCUMULATION PROTEIN YCED"/>
    <property type="match status" value="1"/>
</dbReference>
<evidence type="ECO:0000256" key="1">
    <source>
        <dbReference type="ARBA" id="ARBA00002868"/>
    </source>
</evidence>